<dbReference type="InterPro" id="IPR011047">
    <property type="entry name" value="Quinoprotein_ADH-like_sf"/>
</dbReference>
<dbReference type="Gene3D" id="3.30.565.10">
    <property type="entry name" value="Histidine kinase-like ATPase, C-terminal domain"/>
    <property type="match status" value="1"/>
</dbReference>
<dbReference type="CDD" id="cd00082">
    <property type="entry name" value="HisKA"/>
    <property type="match status" value="1"/>
</dbReference>
<evidence type="ECO:0000256" key="2">
    <source>
        <dbReference type="ARBA" id="ARBA00012438"/>
    </source>
</evidence>
<dbReference type="InterPro" id="IPR003661">
    <property type="entry name" value="HisK_dim/P_dom"/>
</dbReference>
<dbReference type="SMART" id="SM00342">
    <property type="entry name" value="HTH_ARAC"/>
    <property type="match status" value="1"/>
</dbReference>
<keyword evidence="8" id="KW-0732">Signal</keyword>
<dbReference type="EC" id="2.7.13.3" evidence="2"/>
<name>A0ABR7DU95_9BACT</name>
<feature type="domain" description="HTH araC/xylS-type" evidence="9">
    <location>
        <begin position="1222"/>
        <end position="1321"/>
    </location>
</feature>
<dbReference type="RefSeq" id="WP_186931565.1">
    <property type="nucleotide sequence ID" value="NZ_JACOOJ010000063.1"/>
</dbReference>
<keyword evidence="5" id="KW-0238">DNA-binding</keyword>
<evidence type="ECO:0000259" key="11">
    <source>
        <dbReference type="PROSITE" id="PS50110"/>
    </source>
</evidence>
<comment type="catalytic activity">
    <reaction evidence="1">
        <text>ATP + protein L-histidine = ADP + protein N-phospho-L-histidine.</text>
        <dbReference type="EC" id="2.7.13.3"/>
    </reaction>
</comment>
<dbReference type="SUPFAM" id="SSF47384">
    <property type="entry name" value="Homodimeric domain of signal transducing histidine kinase"/>
    <property type="match status" value="1"/>
</dbReference>
<dbReference type="Pfam" id="PF00072">
    <property type="entry name" value="Response_reg"/>
    <property type="match status" value="1"/>
</dbReference>
<keyword evidence="4" id="KW-0805">Transcription regulation</keyword>
<feature type="modified residue" description="4-aspartylphosphate" evidence="7">
    <location>
        <position position="1123"/>
    </location>
</feature>
<evidence type="ECO:0000313" key="13">
    <source>
        <dbReference type="Proteomes" id="UP000651475"/>
    </source>
</evidence>
<evidence type="ECO:0000256" key="3">
    <source>
        <dbReference type="ARBA" id="ARBA00022553"/>
    </source>
</evidence>
<dbReference type="SUPFAM" id="SSF55874">
    <property type="entry name" value="ATPase domain of HSP90 chaperone/DNA topoisomerase II/histidine kinase"/>
    <property type="match status" value="1"/>
</dbReference>
<reference evidence="12 13" key="1">
    <citation type="submission" date="2020-08" db="EMBL/GenBank/DDBJ databases">
        <title>Genome public.</title>
        <authorList>
            <person name="Liu C."/>
            <person name="Sun Q."/>
        </authorList>
    </citation>
    <scope>NUCLEOTIDE SEQUENCE [LARGE SCALE GENOMIC DNA]</scope>
    <source>
        <strain evidence="12 13">NSJ-79</strain>
    </source>
</reference>
<dbReference type="SUPFAM" id="SSF52172">
    <property type="entry name" value="CheY-like"/>
    <property type="match status" value="1"/>
</dbReference>
<organism evidence="12 13">
    <name type="scientific">Parabacteroides hominis</name>
    <dbReference type="NCBI Taxonomy" id="2763057"/>
    <lineage>
        <taxon>Bacteria</taxon>
        <taxon>Pseudomonadati</taxon>
        <taxon>Bacteroidota</taxon>
        <taxon>Bacteroidia</taxon>
        <taxon>Bacteroidales</taxon>
        <taxon>Tannerellaceae</taxon>
        <taxon>Parabacteroides</taxon>
    </lineage>
</organism>
<dbReference type="EMBL" id="JACOOJ010000063">
    <property type="protein sequence ID" value="MBC5635023.1"/>
    <property type="molecule type" value="Genomic_DNA"/>
</dbReference>
<evidence type="ECO:0000313" key="12">
    <source>
        <dbReference type="EMBL" id="MBC5635023.1"/>
    </source>
</evidence>
<evidence type="ECO:0000259" key="10">
    <source>
        <dbReference type="PROSITE" id="PS50109"/>
    </source>
</evidence>
<evidence type="ECO:0000256" key="7">
    <source>
        <dbReference type="PROSITE-ProRule" id="PRU00169"/>
    </source>
</evidence>
<dbReference type="Gene3D" id="2.60.40.10">
    <property type="entry name" value="Immunoglobulins"/>
    <property type="match status" value="1"/>
</dbReference>
<dbReference type="PRINTS" id="PR00344">
    <property type="entry name" value="BCTRLSENSOR"/>
</dbReference>
<evidence type="ECO:0000256" key="6">
    <source>
        <dbReference type="ARBA" id="ARBA00023163"/>
    </source>
</evidence>
<dbReference type="Gene3D" id="1.10.10.60">
    <property type="entry name" value="Homeodomain-like"/>
    <property type="match status" value="1"/>
</dbReference>
<dbReference type="InterPro" id="IPR011006">
    <property type="entry name" value="CheY-like_superfamily"/>
</dbReference>
<sequence length="1323" mass="151102">MKHLKLILSILFIFCLTRTYADDSNYLFRHYQVENGLSDNMATCCVQDRKGYIWIGTRDGLNRFDGYTFKVFRNDPDETETLGSNWITCLGCDMNGDLWVGTLSGLYQYNDEKESFRHVPFTADKGIDIFQFDKDNKLWILMDGNLIRFNTEDSQFRIFAPENNQSYTTFCITRENSIWIGSSDGLISLLNPEDGTTESYNVFAHSTPNTPRKLSMLYPSPTTDRIYIAFEHDDVKIFDPATRGYQDLNIQKINQLTILINSFLEKEKDELWIGTDSGLFIYKIDTGECTRIRQDPLDPYALSSHFISAFCRDRENGIWICFHQNGLNYYSPFRPFHVHYPWDGQHSMKGEVIRDICTDAYGNIWVGTEDAGINCLEKKTGTFTNYQPVPGENGLSHTNIRGLAASGDRLWIGHVIHGIDLMDIKTRKVIKHYNLLKDSLTVKNSTVRCIKALQEGQVYVGTDDGIYKYDFLNDRFLYAPQFPPFAVNCIYEDRLGRIWTGMFNRSFYYNPISNTGMYLPYDKLNTQRHNFVNDACEDKDGNMWFATVEGVIKYDFQTGESLHYTVKNGMPSSVAFRILPDENENLWISTANGLVSLETGTGKITTYTESHGLITRQFNDNSAFKDNEGTFYFGSVKGFIHFKPSEVIPTAENMDVHLGSLEIQNEAGEKRIVNCSAESETKKITLTYKQSTFSINFSALNFIAPKSVQYAYRMGNMDKEWIPIGGRNTVYFAELHPGDYTFEVRAANLSNNWSDTPTRLNITVLPPWWASDTAYASYVVVILAIIAGSFWSWRQKTKRAMAYNMQLFEDQKEKELYQAKIDFFINIAHEIRTPLTLIKNPLERLLKSDKIGEKENKSLTLMDKNVSRLLSLVNQLLDFRKTEIEGYRLSFVRTEIVSLLNDTAKRFQESATAHNLLLNLDLSLPELYVFVDKEAITKIFSNLFTNAIKYASGSIIVRLQLSPDYETFTIDFINDGTPIPPELREKIFEPFYRIEGDAVGKPGTGLGLPLARSLAEMHHGGLQLGTFTDSPSMTMFRLTLPVKLPESIKQTEEEETTMQAVPQKTEFIHDESRPTILIVEDNKEMAVFIADEVNLLYNVEIAGNGAEAIALLKRRSFQLIISDVMMPVMDGFALLKEVKTEIEFSHIPVILLTAKNTMQSRLEGLELGADAYLDKPFSTNLLMAQISNLISNRDNIRKFYFNSPIANMKSMAYTKADESFLEKLNEIINEHIGNPALDVNMIADLMHLSRPTLYRKIRAISDLTPNELIKISRLKKAAELLIQGNMKIYEISEATGFSSQSYFWSAFIKQFGMSPSNYAKENK</sequence>
<dbReference type="CDD" id="cd17574">
    <property type="entry name" value="REC_OmpR"/>
    <property type="match status" value="1"/>
</dbReference>
<dbReference type="SMART" id="SM00448">
    <property type="entry name" value="REC"/>
    <property type="match status" value="1"/>
</dbReference>
<dbReference type="InterPro" id="IPR036097">
    <property type="entry name" value="HisK_dim/P_sf"/>
</dbReference>
<evidence type="ECO:0000256" key="8">
    <source>
        <dbReference type="SAM" id="SignalP"/>
    </source>
</evidence>
<feature type="domain" description="Response regulatory" evidence="11">
    <location>
        <begin position="1075"/>
        <end position="1190"/>
    </location>
</feature>
<dbReference type="InterPro" id="IPR009057">
    <property type="entry name" value="Homeodomain-like_sf"/>
</dbReference>
<dbReference type="SMART" id="SM00388">
    <property type="entry name" value="HisKA"/>
    <property type="match status" value="1"/>
</dbReference>
<dbReference type="InterPro" id="IPR004358">
    <property type="entry name" value="Sig_transdc_His_kin-like_C"/>
</dbReference>
<dbReference type="InterPro" id="IPR036890">
    <property type="entry name" value="HATPase_C_sf"/>
</dbReference>
<dbReference type="Gene3D" id="2.130.10.10">
    <property type="entry name" value="YVTN repeat-like/Quinoprotein amine dehydrogenase"/>
    <property type="match status" value="2"/>
</dbReference>
<dbReference type="Gene3D" id="1.10.287.130">
    <property type="match status" value="1"/>
</dbReference>
<dbReference type="PROSITE" id="PS01124">
    <property type="entry name" value="HTH_ARAC_FAMILY_2"/>
    <property type="match status" value="1"/>
</dbReference>
<feature type="chain" id="PRO_5045246297" description="histidine kinase" evidence="8">
    <location>
        <begin position="22"/>
        <end position="1323"/>
    </location>
</feature>
<dbReference type="InterPro" id="IPR005467">
    <property type="entry name" value="His_kinase_dom"/>
</dbReference>
<feature type="domain" description="Histidine kinase" evidence="10">
    <location>
        <begin position="826"/>
        <end position="1044"/>
    </location>
</feature>
<dbReference type="Pfam" id="PF12833">
    <property type="entry name" value="HTH_18"/>
    <property type="match status" value="1"/>
</dbReference>
<dbReference type="SUPFAM" id="SSF46689">
    <property type="entry name" value="Homeodomain-like"/>
    <property type="match status" value="1"/>
</dbReference>
<dbReference type="SUPFAM" id="SSF63829">
    <property type="entry name" value="Calcium-dependent phosphotriesterase"/>
    <property type="match status" value="2"/>
</dbReference>
<keyword evidence="13" id="KW-1185">Reference proteome</keyword>
<dbReference type="PROSITE" id="PS50110">
    <property type="entry name" value="RESPONSE_REGULATORY"/>
    <property type="match status" value="1"/>
</dbReference>
<dbReference type="CDD" id="cd00075">
    <property type="entry name" value="HATPase"/>
    <property type="match status" value="1"/>
</dbReference>
<dbReference type="InterPro" id="IPR011123">
    <property type="entry name" value="Y_Y_Y"/>
</dbReference>
<dbReference type="PANTHER" id="PTHR43547">
    <property type="entry name" value="TWO-COMPONENT HISTIDINE KINASE"/>
    <property type="match status" value="1"/>
</dbReference>
<comment type="caution">
    <text evidence="12">The sequence shown here is derived from an EMBL/GenBank/DDBJ whole genome shotgun (WGS) entry which is preliminary data.</text>
</comment>
<dbReference type="Pfam" id="PF00512">
    <property type="entry name" value="HisKA"/>
    <property type="match status" value="1"/>
</dbReference>
<dbReference type="InterPro" id="IPR013783">
    <property type="entry name" value="Ig-like_fold"/>
</dbReference>
<proteinExistence type="predicted"/>
<dbReference type="SMART" id="SM00387">
    <property type="entry name" value="HATPase_c"/>
    <property type="match status" value="1"/>
</dbReference>
<dbReference type="PROSITE" id="PS00041">
    <property type="entry name" value="HTH_ARAC_FAMILY_1"/>
    <property type="match status" value="1"/>
</dbReference>
<dbReference type="Pfam" id="PF07495">
    <property type="entry name" value="Y_Y_Y"/>
    <property type="match status" value="1"/>
</dbReference>
<dbReference type="InterPro" id="IPR018062">
    <property type="entry name" value="HTH_AraC-typ_CS"/>
</dbReference>
<protein>
    <recommendedName>
        <fullName evidence="2">histidine kinase</fullName>
        <ecNumber evidence="2">2.7.13.3</ecNumber>
    </recommendedName>
</protein>
<evidence type="ECO:0000256" key="1">
    <source>
        <dbReference type="ARBA" id="ARBA00000085"/>
    </source>
</evidence>
<dbReference type="InterPro" id="IPR011110">
    <property type="entry name" value="Reg_prop"/>
</dbReference>
<accession>A0ABR7DU95</accession>
<dbReference type="Gene3D" id="3.40.50.2300">
    <property type="match status" value="1"/>
</dbReference>
<dbReference type="InterPro" id="IPR015943">
    <property type="entry name" value="WD40/YVTN_repeat-like_dom_sf"/>
</dbReference>
<dbReference type="InterPro" id="IPR018060">
    <property type="entry name" value="HTH_AraC"/>
</dbReference>
<keyword evidence="3 7" id="KW-0597">Phosphoprotein</keyword>
<dbReference type="Proteomes" id="UP000651475">
    <property type="component" value="Unassembled WGS sequence"/>
</dbReference>
<gene>
    <name evidence="12" type="ORF">H8S65_20000</name>
</gene>
<dbReference type="InterPro" id="IPR003594">
    <property type="entry name" value="HATPase_dom"/>
</dbReference>
<dbReference type="SUPFAM" id="SSF50998">
    <property type="entry name" value="Quinoprotein alcohol dehydrogenase-like"/>
    <property type="match status" value="1"/>
</dbReference>
<keyword evidence="6" id="KW-0804">Transcription</keyword>
<dbReference type="PROSITE" id="PS50109">
    <property type="entry name" value="HIS_KIN"/>
    <property type="match status" value="1"/>
</dbReference>
<evidence type="ECO:0000256" key="5">
    <source>
        <dbReference type="ARBA" id="ARBA00023125"/>
    </source>
</evidence>
<evidence type="ECO:0000256" key="4">
    <source>
        <dbReference type="ARBA" id="ARBA00023015"/>
    </source>
</evidence>
<dbReference type="Pfam" id="PF07494">
    <property type="entry name" value="Reg_prop"/>
    <property type="match status" value="4"/>
</dbReference>
<dbReference type="Pfam" id="PF02518">
    <property type="entry name" value="HATPase_c"/>
    <property type="match status" value="1"/>
</dbReference>
<dbReference type="InterPro" id="IPR001789">
    <property type="entry name" value="Sig_transdc_resp-reg_receiver"/>
</dbReference>
<evidence type="ECO:0000259" key="9">
    <source>
        <dbReference type="PROSITE" id="PS01124"/>
    </source>
</evidence>
<dbReference type="PANTHER" id="PTHR43547:SF2">
    <property type="entry name" value="HYBRID SIGNAL TRANSDUCTION HISTIDINE KINASE C"/>
    <property type="match status" value="1"/>
</dbReference>
<feature type="signal peptide" evidence="8">
    <location>
        <begin position="1"/>
        <end position="21"/>
    </location>
</feature>